<dbReference type="InterPro" id="IPR036397">
    <property type="entry name" value="RNaseH_sf"/>
</dbReference>
<dbReference type="Gene3D" id="3.30.420.10">
    <property type="entry name" value="Ribonuclease H-like superfamily/Ribonuclease H"/>
    <property type="match status" value="1"/>
</dbReference>
<dbReference type="GO" id="GO:0005634">
    <property type="term" value="C:nucleus"/>
    <property type="evidence" value="ECO:0007669"/>
    <property type="project" value="TreeGrafter"/>
</dbReference>
<dbReference type="GO" id="GO:0003697">
    <property type="term" value="F:single-stranded DNA binding"/>
    <property type="evidence" value="ECO:0007669"/>
    <property type="project" value="TreeGrafter"/>
</dbReference>
<dbReference type="GO" id="GO:0003690">
    <property type="term" value="F:double-stranded DNA binding"/>
    <property type="evidence" value="ECO:0007669"/>
    <property type="project" value="TreeGrafter"/>
</dbReference>
<gene>
    <name evidence="2" type="ORF">EVAR_28449_1</name>
</gene>
<dbReference type="GO" id="GO:0000014">
    <property type="term" value="F:single-stranded DNA endodeoxyribonuclease activity"/>
    <property type="evidence" value="ECO:0007669"/>
    <property type="project" value="TreeGrafter"/>
</dbReference>
<dbReference type="GO" id="GO:0015074">
    <property type="term" value="P:DNA integration"/>
    <property type="evidence" value="ECO:0007669"/>
    <property type="project" value="TreeGrafter"/>
</dbReference>
<dbReference type="GO" id="GO:0031297">
    <property type="term" value="P:replication fork processing"/>
    <property type="evidence" value="ECO:0007669"/>
    <property type="project" value="TreeGrafter"/>
</dbReference>
<dbReference type="GO" id="GO:0044774">
    <property type="term" value="P:mitotic DNA integrity checkpoint signaling"/>
    <property type="evidence" value="ECO:0007669"/>
    <property type="project" value="TreeGrafter"/>
</dbReference>
<keyword evidence="3" id="KW-1185">Reference proteome</keyword>
<dbReference type="PANTHER" id="PTHR46060">
    <property type="entry name" value="MARINER MOS1 TRANSPOSASE-LIKE PROTEIN"/>
    <property type="match status" value="1"/>
</dbReference>
<evidence type="ECO:0000313" key="3">
    <source>
        <dbReference type="Proteomes" id="UP000299102"/>
    </source>
</evidence>
<dbReference type="PANTHER" id="PTHR46060:SF2">
    <property type="entry name" value="HISTONE-LYSINE N-METHYLTRANSFERASE SETMAR"/>
    <property type="match status" value="1"/>
</dbReference>
<dbReference type="Pfam" id="PF01359">
    <property type="entry name" value="Transposase_1"/>
    <property type="match status" value="1"/>
</dbReference>
<dbReference type="GO" id="GO:0000729">
    <property type="term" value="P:DNA double-strand break processing"/>
    <property type="evidence" value="ECO:0007669"/>
    <property type="project" value="TreeGrafter"/>
</dbReference>
<dbReference type="GO" id="GO:0006303">
    <property type="term" value="P:double-strand break repair via nonhomologous end joining"/>
    <property type="evidence" value="ECO:0007669"/>
    <property type="project" value="TreeGrafter"/>
</dbReference>
<dbReference type="GO" id="GO:0000793">
    <property type="term" value="C:condensed chromosome"/>
    <property type="evidence" value="ECO:0007669"/>
    <property type="project" value="TreeGrafter"/>
</dbReference>
<sequence>MKNELPTTRTSEKDQWSKYKQAPQITAKPGLSRNKLMLCVSCDWKGIIHYELLLPSKTIKSDLYCQHLMRLKEEVEKKRPEPINREGFSHDNARPHTFLATQQILRSNSNAFAGAPADPPVAETPRARGRSAHATRALIKPPDFVCRPYRINYRVQQCTRPPRAGRYSRLYALDDGAPSRLIVAPTYFQLVIKNYEAQIIRTVRRANCARVEGTRAFHFLCLSLSLLGGLTMPEWKGRVPLTRSHCERIT</sequence>
<organism evidence="2 3">
    <name type="scientific">Eumeta variegata</name>
    <name type="common">Bagworm moth</name>
    <name type="synonym">Eumeta japonica</name>
    <dbReference type="NCBI Taxonomy" id="151549"/>
    <lineage>
        <taxon>Eukaryota</taxon>
        <taxon>Metazoa</taxon>
        <taxon>Ecdysozoa</taxon>
        <taxon>Arthropoda</taxon>
        <taxon>Hexapoda</taxon>
        <taxon>Insecta</taxon>
        <taxon>Pterygota</taxon>
        <taxon>Neoptera</taxon>
        <taxon>Endopterygota</taxon>
        <taxon>Lepidoptera</taxon>
        <taxon>Glossata</taxon>
        <taxon>Ditrysia</taxon>
        <taxon>Tineoidea</taxon>
        <taxon>Psychidae</taxon>
        <taxon>Oiketicinae</taxon>
        <taxon>Eumeta</taxon>
    </lineage>
</organism>
<evidence type="ECO:0000256" key="1">
    <source>
        <dbReference type="SAM" id="MobiDB-lite"/>
    </source>
</evidence>
<name>A0A4C1VAL2_EUMVA</name>
<dbReference type="OrthoDB" id="616263at2759"/>
<proteinExistence type="predicted"/>
<dbReference type="GO" id="GO:0044547">
    <property type="term" value="F:DNA topoisomerase binding"/>
    <property type="evidence" value="ECO:0007669"/>
    <property type="project" value="TreeGrafter"/>
</dbReference>
<reference evidence="2 3" key="1">
    <citation type="journal article" date="2019" name="Commun. Biol.">
        <title>The bagworm genome reveals a unique fibroin gene that provides high tensile strength.</title>
        <authorList>
            <person name="Kono N."/>
            <person name="Nakamura H."/>
            <person name="Ohtoshi R."/>
            <person name="Tomita M."/>
            <person name="Numata K."/>
            <person name="Arakawa K."/>
        </authorList>
    </citation>
    <scope>NUCLEOTIDE SEQUENCE [LARGE SCALE GENOMIC DNA]</scope>
</reference>
<comment type="caution">
    <text evidence="2">The sequence shown here is derived from an EMBL/GenBank/DDBJ whole genome shotgun (WGS) entry which is preliminary data.</text>
</comment>
<dbReference type="InterPro" id="IPR001888">
    <property type="entry name" value="Transposase_1"/>
</dbReference>
<dbReference type="InterPro" id="IPR052709">
    <property type="entry name" value="Transposase-MT_Hybrid"/>
</dbReference>
<evidence type="ECO:0000313" key="2">
    <source>
        <dbReference type="EMBL" id="GBP34984.1"/>
    </source>
</evidence>
<dbReference type="EMBL" id="BGZK01000297">
    <property type="protein sequence ID" value="GBP34984.1"/>
    <property type="molecule type" value="Genomic_DNA"/>
</dbReference>
<dbReference type="GO" id="GO:0046975">
    <property type="term" value="F:histone H3K36 methyltransferase activity"/>
    <property type="evidence" value="ECO:0007669"/>
    <property type="project" value="TreeGrafter"/>
</dbReference>
<dbReference type="AlphaFoldDB" id="A0A4C1VAL2"/>
<accession>A0A4C1VAL2</accession>
<dbReference type="Proteomes" id="UP000299102">
    <property type="component" value="Unassembled WGS sequence"/>
</dbReference>
<feature type="region of interest" description="Disordered" evidence="1">
    <location>
        <begin position="1"/>
        <end position="21"/>
    </location>
</feature>
<dbReference type="GO" id="GO:0042800">
    <property type="term" value="F:histone H3K4 methyltransferase activity"/>
    <property type="evidence" value="ECO:0007669"/>
    <property type="project" value="TreeGrafter"/>
</dbReference>
<dbReference type="GO" id="GO:0035861">
    <property type="term" value="C:site of double-strand break"/>
    <property type="evidence" value="ECO:0007669"/>
    <property type="project" value="TreeGrafter"/>
</dbReference>
<protein>
    <submittedName>
        <fullName evidence="2">Mariner Mos1 transposase</fullName>
    </submittedName>
</protein>